<feature type="compositionally biased region" description="Low complexity" evidence="6">
    <location>
        <begin position="198"/>
        <end position="214"/>
    </location>
</feature>
<dbReference type="SMART" id="SM00249">
    <property type="entry name" value="PHD"/>
    <property type="match status" value="1"/>
</dbReference>
<evidence type="ECO:0000256" key="2">
    <source>
        <dbReference type="ARBA" id="ARBA00022723"/>
    </source>
</evidence>
<evidence type="ECO:0000256" key="5">
    <source>
        <dbReference type="ARBA" id="ARBA00023242"/>
    </source>
</evidence>
<evidence type="ECO:0000313" key="9">
    <source>
        <dbReference type="Proteomes" id="UP001178508"/>
    </source>
</evidence>
<feature type="region of interest" description="Disordered" evidence="6">
    <location>
        <begin position="366"/>
        <end position="455"/>
    </location>
</feature>
<dbReference type="Gene3D" id="3.30.40.10">
    <property type="entry name" value="Zinc/RING finger domain, C3HC4 (zinc finger)"/>
    <property type="match status" value="1"/>
</dbReference>
<evidence type="ECO:0000256" key="3">
    <source>
        <dbReference type="ARBA" id="ARBA00022771"/>
    </source>
</evidence>
<reference evidence="8" key="1">
    <citation type="submission" date="2023-08" db="EMBL/GenBank/DDBJ databases">
        <authorList>
            <person name="Alioto T."/>
            <person name="Alioto T."/>
            <person name="Gomez Garrido J."/>
        </authorList>
    </citation>
    <scope>NUCLEOTIDE SEQUENCE</scope>
</reference>
<keyword evidence="2" id="KW-0479">Metal-binding</keyword>
<dbReference type="InterPro" id="IPR051188">
    <property type="entry name" value="PHD-type_Zinc_Finger"/>
</dbReference>
<dbReference type="PANTHER" id="PTHR12420">
    <property type="entry name" value="PHD FINGER PROTEIN"/>
    <property type="match status" value="1"/>
</dbReference>
<dbReference type="CDD" id="cd15673">
    <property type="entry name" value="ePHD_PHF6_like"/>
    <property type="match status" value="1"/>
</dbReference>
<dbReference type="PROSITE" id="PS51805">
    <property type="entry name" value="EPHD"/>
    <property type="match status" value="1"/>
</dbReference>
<feature type="compositionally biased region" description="Polar residues" evidence="6">
    <location>
        <begin position="128"/>
        <end position="146"/>
    </location>
</feature>
<evidence type="ECO:0000313" key="8">
    <source>
        <dbReference type="EMBL" id="CAJ1079685.1"/>
    </source>
</evidence>
<organism evidence="8 9">
    <name type="scientific">Xyrichtys novacula</name>
    <name type="common">Pearly razorfish</name>
    <name type="synonym">Hemipteronotus novacula</name>
    <dbReference type="NCBI Taxonomy" id="13765"/>
    <lineage>
        <taxon>Eukaryota</taxon>
        <taxon>Metazoa</taxon>
        <taxon>Chordata</taxon>
        <taxon>Craniata</taxon>
        <taxon>Vertebrata</taxon>
        <taxon>Euteleostomi</taxon>
        <taxon>Actinopterygii</taxon>
        <taxon>Neopterygii</taxon>
        <taxon>Teleostei</taxon>
        <taxon>Neoteleostei</taxon>
        <taxon>Acanthomorphata</taxon>
        <taxon>Eupercaria</taxon>
        <taxon>Labriformes</taxon>
        <taxon>Labridae</taxon>
        <taxon>Xyrichtys</taxon>
    </lineage>
</organism>
<dbReference type="EMBL" id="OY660881">
    <property type="protein sequence ID" value="CAJ1079685.1"/>
    <property type="molecule type" value="Genomic_DNA"/>
</dbReference>
<evidence type="ECO:0000256" key="6">
    <source>
        <dbReference type="SAM" id="MobiDB-lite"/>
    </source>
</evidence>
<accession>A0AAV1H0X8</accession>
<keyword evidence="9" id="KW-1185">Reference proteome</keyword>
<sequence length="546" mass="59667">MVHVNDMKCALCHLSKETKITGALSTKENVTAHQNCLLYSSGIYCQDSPRDDDLFGFSVNDVKEEVKRGRKLKCSECKRSGATAGCENSRCKKSYHYPCAVKDGAEIFEETDAGKYGLYCPNHRESNGKNGSVNRRASSHASTSEAPPSEVYCLTCEKKEGKISLESLSDNAQMSYCDKHAPSSLKRNTNGLNPSAKSHVQNSDSNPSSSTNHTPSKRWRISDDDEDLTPSKRKSKRRISDSSNSDEEAPNSMFAPLDSDLLEGNSLNHRQILLSNLMNICALPPCTSTVPQLIRKETVRDRGSSSGNHPDDQSRAENKNGEEDETLLHSDAESESLLSPQEICVEIHPTPTITSVVLDQAQPAPVQMENEDNKGSRPKQNLAHSPERPTAQPSAQPQSSPALPFSLDRPKPRSVTTSPPSMNLTTPPAPTEADCISVPSSPSSAGSLPRNPDPSIDSTSFWKSCNTAGCTQAIFTDFMNEMSSISDRIQSDKASREDYDRALAVLEASGKLAEFVTKQQKELQRKQVELEKAAAVMSDIVTSLKQ</sequence>
<feature type="region of interest" description="Disordered" evidence="6">
    <location>
        <begin position="298"/>
        <end position="325"/>
    </location>
</feature>
<dbReference type="GO" id="GO:0005634">
    <property type="term" value="C:nucleus"/>
    <property type="evidence" value="ECO:0007669"/>
    <property type="project" value="UniProtKB-SubCell"/>
</dbReference>
<dbReference type="InterPro" id="IPR001965">
    <property type="entry name" value="Znf_PHD"/>
</dbReference>
<dbReference type="PANTHER" id="PTHR12420:SF4">
    <property type="entry name" value="PHD FINGER PROTEIN 11"/>
    <property type="match status" value="1"/>
</dbReference>
<feature type="region of interest" description="Disordered" evidence="6">
    <location>
        <begin position="127"/>
        <end position="146"/>
    </location>
</feature>
<dbReference type="GO" id="GO:0008270">
    <property type="term" value="F:zinc ion binding"/>
    <property type="evidence" value="ECO:0007669"/>
    <property type="project" value="UniProtKB-KW"/>
</dbReference>
<dbReference type="Pfam" id="PF13771">
    <property type="entry name" value="zf-HC5HC2H"/>
    <property type="match status" value="1"/>
</dbReference>
<dbReference type="Proteomes" id="UP001178508">
    <property type="component" value="Chromosome 18"/>
</dbReference>
<comment type="subcellular location">
    <subcellularLocation>
        <location evidence="1">Nucleus</location>
    </subcellularLocation>
</comment>
<feature type="region of interest" description="Disordered" evidence="6">
    <location>
        <begin position="185"/>
        <end position="257"/>
    </location>
</feature>
<keyword evidence="4" id="KW-0862">Zinc</keyword>
<feature type="domain" description="PHD-type" evidence="7">
    <location>
        <begin position="6"/>
        <end position="124"/>
    </location>
</feature>
<protein>
    <submittedName>
        <fullName evidence="8">Uncharacterized protein LOC108901283</fullName>
    </submittedName>
</protein>
<dbReference type="AlphaFoldDB" id="A0AAV1H0X8"/>
<feature type="compositionally biased region" description="Low complexity" evidence="6">
    <location>
        <begin position="391"/>
        <end position="402"/>
    </location>
</feature>
<dbReference type="InterPro" id="IPR034732">
    <property type="entry name" value="EPHD"/>
</dbReference>
<name>A0AAV1H0X8_XYRNO</name>
<feature type="compositionally biased region" description="Polar residues" evidence="6">
    <location>
        <begin position="185"/>
        <end position="196"/>
    </location>
</feature>
<evidence type="ECO:0000256" key="4">
    <source>
        <dbReference type="ARBA" id="ARBA00022833"/>
    </source>
</evidence>
<gene>
    <name evidence="8" type="ORF">XNOV1_A020255</name>
</gene>
<evidence type="ECO:0000256" key="1">
    <source>
        <dbReference type="ARBA" id="ARBA00004123"/>
    </source>
</evidence>
<dbReference type="InterPro" id="IPR013083">
    <property type="entry name" value="Znf_RING/FYVE/PHD"/>
</dbReference>
<evidence type="ECO:0000259" key="7">
    <source>
        <dbReference type="PROSITE" id="PS51805"/>
    </source>
</evidence>
<feature type="compositionally biased region" description="Polar residues" evidence="6">
    <location>
        <begin position="414"/>
        <end position="426"/>
    </location>
</feature>
<proteinExistence type="predicted"/>
<feature type="compositionally biased region" description="Low complexity" evidence="6">
    <location>
        <begin position="437"/>
        <end position="449"/>
    </location>
</feature>
<keyword evidence="3" id="KW-0863">Zinc-finger</keyword>
<keyword evidence="5" id="KW-0539">Nucleus</keyword>